<dbReference type="InterPro" id="IPR002938">
    <property type="entry name" value="FAD-bd"/>
</dbReference>
<dbReference type="GO" id="GO:0071949">
    <property type="term" value="F:FAD binding"/>
    <property type="evidence" value="ECO:0007669"/>
    <property type="project" value="InterPro"/>
</dbReference>
<dbReference type="PANTHER" id="PTHR13789:SF309">
    <property type="entry name" value="PUTATIVE (AFU_ORTHOLOGUE AFUA_6G14510)-RELATED"/>
    <property type="match status" value="1"/>
</dbReference>
<proteinExistence type="inferred from homology"/>
<evidence type="ECO:0000256" key="4">
    <source>
        <dbReference type="ARBA" id="ARBA00023002"/>
    </source>
</evidence>
<accession>A0A8H7NBV1</accession>
<evidence type="ECO:0000313" key="8">
    <source>
        <dbReference type="Proteomes" id="UP000616885"/>
    </source>
</evidence>
<keyword evidence="2" id="KW-0285">Flavoprotein</keyword>
<dbReference type="Gene3D" id="3.50.50.60">
    <property type="entry name" value="FAD/NAD(P)-binding domain"/>
    <property type="match status" value="1"/>
</dbReference>
<feature type="domain" description="FAD-binding" evidence="6">
    <location>
        <begin position="14"/>
        <end position="352"/>
    </location>
</feature>
<keyword evidence="4" id="KW-0560">Oxidoreductase</keyword>
<evidence type="ECO:0000256" key="3">
    <source>
        <dbReference type="ARBA" id="ARBA00022827"/>
    </source>
</evidence>
<dbReference type="EMBL" id="JADCTT010000005">
    <property type="protein sequence ID" value="KAF9752743.1"/>
    <property type="molecule type" value="Genomic_DNA"/>
</dbReference>
<dbReference type="Proteomes" id="UP000616885">
    <property type="component" value="Unassembled WGS sequence"/>
</dbReference>
<dbReference type="GO" id="GO:0004497">
    <property type="term" value="F:monooxygenase activity"/>
    <property type="evidence" value="ECO:0007669"/>
    <property type="project" value="UniProtKB-KW"/>
</dbReference>
<sequence>MPHPATTQPLRIGIIGAGISGLTNYIALSELDNVQIKIYEQAQELKEIGASIGLGPNGLRGLQRLGVHAALNDSVDIRNHSTAETGRPTQFCAIIYTRMFPTGYITLHASTGHIFKRFFWVAVPKTVLHLKKRSVGLEPDHNSVTINFEDGSSVTQDLVVVSDGIHLAIRQQLLPDHKNFSTKWASFRAVYDVSLPERFRDSQEVEISPNRTFFATPLGGNLIAAVGGYAVAQTTDNEQWNAVNEDHRQKFMNLYKVSKAGTPAVRVEVRSYPGHSGSIARQWVFNSRIVLTGDAAHPIGRVGFGAGMAIDDALSLLMALESIQLSSETKGTDLENVLNLFQAVRKPHADQLGDSLARKGKGKSIYRKHLSEEQILEWVNGRENTAWIHEHDVNAAFGQVNDLPQSEGMFSGCTM</sequence>
<evidence type="ECO:0000256" key="1">
    <source>
        <dbReference type="ARBA" id="ARBA00007992"/>
    </source>
</evidence>
<dbReference type="InterPro" id="IPR050493">
    <property type="entry name" value="FAD-dep_Monooxygenase_BioMet"/>
</dbReference>
<keyword evidence="3" id="KW-0274">FAD</keyword>
<dbReference type="SUPFAM" id="SSF51905">
    <property type="entry name" value="FAD/NAD(P)-binding domain"/>
    <property type="match status" value="1"/>
</dbReference>
<protein>
    <recommendedName>
        <fullName evidence="6">FAD-binding domain-containing protein</fullName>
    </recommendedName>
</protein>
<evidence type="ECO:0000256" key="2">
    <source>
        <dbReference type="ARBA" id="ARBA00022630"/>
    </source>
</evidence>
<comment type="caution">
    <text evidence="7">The sequence shown here is derived from an EMBL/GenBank/DDBJ whole genome shotgun (WGS) entry which is preliminary data.</text>
</comment>
<dbReference type="Pfam" id="PF01494">
    <property type="entry name" value="FAD_binding_3"/>
    <property type="match status" value="1"/>
</dbReference>
<name>A0A8H7NBV1_BIOOC</name>
<organism evidence="7 8">
    <name type="scientific">Bionectria ochroleuca</name>
    <name type="common">Gliocladium roseum</name>
    <dbReference type="NCBI Taxonomy" id="29856"/>
    <lineage>
        <taxon>Eukaryota</taxon>
        <taxon>Fungi</taxon>
        <taxon>Dikarya</taxon>
        <taxon>Ascomycota</taxon>
        <taxon>Pezizomycotina</taxon>
        <taxon>Sordariomycetes</taxon>
        <taxon>Hypocreomycetidae</taxon>
        <taxon>Hypocreales</taxon>
        <taxon>Bionectriaceae</taxon>
        <taxon>Clonostachys</taxon>
    </lineage>
</organism>
<dbReference type="InterPro" id="IPR036188">
    <property type="entry name" value="FAD/NAD-bd_sf"/>
</dbReference>
<evidence type="ECO:0000256" key="5">
    <source>
        <dbReference type="ARBA" id="ARBA00023033"/>
    </source>
</evidence>
<comment type="similarity">
    <text evidence="1">Belongs to the paxM FAD-dependent monooxygenase family.</text>
</comment>
<keyword evidence="5" id="KW-0503">Monooxygenase</keyword>
<dbReference type="PANTHER" id="PTHR13789">
    <property type="entry name" value="MONOOXYGENASE"/>
    <property type="match status" value="1"/>
</dbReference>
<reference evidence="7" key="1">
    <citation type="submission" date="2020-10" db="EMBL/GenBank/DDBJ databases">
        <title>High-Quality Genome Resource of Clonostachys rosea strain S41 by Oxford Nanopore Long-Read Sequencing.</title>
        <authorList>
            <person name="Wang H."/>
        </authorList>
    </citation>
    <scope>NUCLEOTIDE SEQUENCE</scope>
    <source>
        <strain evidence="7">S41</strain>
    </source>
</reference>
<evidence type="ECO:0000259" key="6">
    <source>
        <dbReference type="Pfam" id="PF01494"/>
    </source>
</evidence>
<dbReference type="AlphaFoldDB" id="A0A8H7NBV1"/>
<gene>
    <name evidence="7" type="ORF">IM811_014537</name>
</gene>
<evidence type="ECO:0000313" key="7">
    <source>
        <dbReference type="EMBL" id="KAF9752743.1"/>
    </source>
</evidence>